<organism evidence="1 2">
    <name type="scientific">Pisolithus microcarpus 441</name>
    <dbReference type="NCBI Taxonomy" id="765257"/>
    <lineage>
        <taxon>Eukaryota</taxon>
        <taxon>Fungi</taxon>
        <taxon>Dikarya</taxon>
        <taxon>Basidiomycota</taxon>
        <taxon>Agaricomycotina</taxon>
        <taxon>Agaricomycetes</taxon>
        <taxon>Agaricomycetidae</taxon>
        <taxon>Boletales</taxon>
        <taxon>Sclerodermatineae</taxon>
        <taxon>Pisolithaceae</taxon>
        <taxon>Pisolithus</taxon>
    </lineage>
</organism>
<dbReference type="AlphaFoldDB" id="A0A0C9Z2I4"/>
<keyword evidence="2" id="KW-1185">Reference proteome</keyword>
<gene>
    <name evidence="1" type="ORF">PISMIDRAFT_688083</name>
</gene>
<evidence type="ECO:0000313" key="2">
    <source>
        <dbReference type="Proteomes" id="UP000054018"/>
    </source>
</evidence>
<reference evidence="2" key="2">
    <citation type="submission" date="2015-01" db="EMBL/GenBank/DDBJ databases">
        <title>Evolutionary Origins and Diversification of the Mycorrhizal Mutualists.</title>
        <authorList>
            <consortium name="DOE Joint Genome Institute"/>
            <consortium name="Mycorrhizal Genomics Consortium"/>
            <person name="Kohler A."/>
            <person name="Kuo A."/>
            <person name="Nagy L.G."/>
            <person name="Floudas D."/>
            <person name="Copeland A."/>
            <person name="Barry K.W."/>
            <person name="Cichocki N."/>
            <person name="Veneault-Fourrey C."/>
            <person name="LaButti K."/>
            <person name="Lindquist E.A."/>
            <person name="Lipzen A."/>
            <person name="Lundell T."/>
            <person name="Morin E."/>
            <person name="Murat C."/>
            <person name="Riley R."/>
            <person name="Ohm R."/>
            <person name="Sun H."/>
            <person name="Tunlid A."/>
            <person name="Henrissat B."/>
            <person name="Grigoriev I.V."/>
            <person name="Hibbett D.S."/>
            <person name="Martin F."/>
        </authorList>
    </citation>
    <scope>NUCLEOTIDE SEQUENCE [LARGE SCALE GENOMIC DNA]</scope>
    <source>
        <strain evidence="2">441</strain>
    </source>
</reference>
<reference evidence="1 2" key="1">
    <citation type="submission" date="2014-04" db="EMBL/GenBank/DDBJ databases">
        <authorList>
            <consortium name="DOE Joint Genome Institute"/>
            <person name="Kuo A."/>
            <person name="Kohler A."/>
            <person name="Costa M.D."/>
            <person name="Nagy L.G."/>
            <person name="Floudas D."/>
            <person name="Copeland A."/>
            <person name="Barry K.W."/>
            <person name="Cichocki N."/>
            <person name="Veneault-Fourrey C."/>
            <person name="LaButti K."/>
            <person name="Lindquist E.A."/>
            <person name="Lipzen A."/>
            <person name="Lundell T."/>
            <person name="Morin E."/>
            <person name="Murat C."/>
            <person name="Sun H."/>
            <person name="Tunlid A."/>
            <person name="Henrissat B."/>
            <person name="Grigoriev I.V."/>
            <person name="Hibbett D.S."/>
            <person name="Martin F."/>
            <person name="Nordberg H.P."/>
            <person name="Cantor M.N."/>
            <person name="Hua S.X."/>
        </authorList>
    </citation>
    <scope>NUCLEOTIDE SEQUENCE [LARGE SCALE GENOMIC DNA]</scope>
    <source>
        <strain evidence="1 2">441</strain>
    </source>
</reference>
<accession>A0A0C9Z2I4</accession>
<dbReference type="Proteomes" id="UP000054018">
    <property type="component" value="Unassembled WGS sequence"/>
</dbReference>
<name>A0A0C9Z2I4_9AGAM</name>
<sequence>MLIEIARPKENFAFTKDALPRTPHLTKPGGWGCIGLPKWVWGIAQMSRRKRRSCATRTAS</sequence>
<dbReference type="HOGENOM" id="CLU_2942705_0_0_1"/>
<protein>
    <submittedName>
        <fullName evidence="1">Uncharacterized protein</fullName>
    </submittedName>
</protein>
<proteinExistence type="predicted"/>
<evidence type="ECO:0000313" key="1">
    <source>
        <dbReference type="EMBL" id="KIK14248.1"/>
    </source>
</evidence>
<dbReference type="EMBL" id="KN833948">
    <property type="protein sequence ID" value="KIK14248.1"/>
    <property type="molecule type" value="Genomic_DNA"/>
</dbReference>